<dbReference type="EMBL" id="JACSQB010000139">
    <property type="protein sequence ID" value="MBD8048425.1"/>
    <property type="molecule type" value="Genomic_DNA"/>
</dbReference>
<reference evidence="2 3" key="1">
    <citation type="submission" date="2020-08" db="EMBL/GenBank/DDBJ databases">
        <title>A Genomic Blueprint of the Chicken Gut Microbiome.</title>
        <authorList>
            <person name="Gilroy R."/>
            <person name="Ravi A."/>
            <person name="Getino M."/>
            <person name="Pursley I."/>
            <person name="Horton D.L."/>
            <person name="Alikhan N.-F."/>
            <person name="Baker D."/>
            <person name="Gharbi K."/>
            <person name="Hall N."/>
            <person name="Watson M."/>
            <person name="Adriaenssens E.M."/>
            <person name="Foster-Nyarko E."/>
            <person name="Jarju S."/>
            <person name="Secka A."/>
            <person name="Antonio M."/>
            <person name="Oren A."/>
            <person name="Chaudhuri R."/>
            <person name="La Ragione R.M."/>
            <person name="Hildebrand F."/>
            <person name="Pallen M.J."/>
        </authorList>
    </citation>
    <scope>NUCLEOTIDE SEQUENCE [LARGE SCALE GENOMIC DNA]</scope>
    <source>
        <strain evidence="2 3">N37</strain>
    </source>
</reference>
<gene>
    <name evidence="2" type="ORF">H9637_15500</name>
</gene>
<keyword evidence="1" id="KW-1133">Transmembrane helix</keyword>
<organism evidence="2 3">
    <name type="scientific">Clostridium faecium</name>
    <dbReference type="NCBI Taxonomy" id="2762223"/>
    <lineage>
        <taxon>Bacteria</taxon>
        <taxon>Bacillati</taxon>
        <taxon>Bacillota</taxon>
        <taxon>Clostridia</taxon>
        <taxon>Eubacteriales</taxon>
        <taxon>Clostridiaceae</taxon>
        <taxon>Clostridium</taxon>
    </lineage>
</organism>
<accession>A0ABR8YW04</accession>
<evidence type="ECO:0000256" key="1">
    <source>
        <dbReference type="SAM" id="Phobius"/>
    </source>
</evidence>
<name>A0ABR8YW04_9CLOT</name>
<sequence>MGNISLATIICLAFIILYISLLIKTIYFNSIMGRKKGIFAYSLATILMMLIAAISMYTEFRMLEYEYQYSYVNKNDKSGIIAKESKILAEKEKETVKGNVNNKSEVTDNKSKIEVENINRNQYIGEKENESIKENINNKSEVNDNKSKIEAENSSENQYIDENGKELIKGTIDKETGEKMYHIPGSIYYDMVKMEDTSKFFKSQKEARKAGYTAKCIICEMYSNKNNY</sequence>
<dbReference type="RefSeq" id="WP_191741376.1">
    <property type="nucleotide sequence ID" value="NZ_JACSQB010000139.1"/>
</dbReference>
<evidence type="ECO:0000313" key="2">
    <source>
        <dbReference type="EMBL" id="MBD8048425.1"/>
    </source>
</evidence>
<evidence type="ECO:0000313" key="3">
    <source>
        <dbReference type="Proteomes" id="UP000627166"/>
    </source>
</evidence>
<keyword evidence="1" id="KW-0812">Transmembrane</keyword>
<keyword evidence="3" id="KW-1185">Reference proteome</keyword>
<dbReference type="Proteomes" id="UP000627166">
    <property type="component" value="Unassembled WGS sequence"/>
</dbReference>
<comment type="caution">
    <text evidence="2">The sequence shown here is derived from an EMBL/GenBank/DDBJ whole genome shotgun (WGS) entry which is preliminary data.</text>
</comment>
<keyword evidence="1" id="KW-0472">Membrane</keyword>
<feature type="transmembrane region" description="Helical" evidence="1">
    <location>
        <begin position="6"/>
        <end position="26"/>
    </location>
</feature>
<protein>
    <submittedName>
        <fullName evidence="2">Uncharacterized protein</fullName>
    </submittedName>
</protein>
<proteinExistence type="predicted"/>
<feature type="transmembrane region" description="Helical" evidence="1">
    <location>
        <begin position="38"/>
        <end position="57"/>
    </location>
</feature>